<keyword evidence="1 3" id="KW-0560">Oxidoreductase</keyword>
<proteinExistence type="inferred from homology"/>
<dbReference type="PROSITE" id="PS00687">
    <property type="entry name" value="ALDEHYDE_DEHYDR_GLU"/>
    <property type="match status" value="1"/>
</dbReference>
<dbReference type="AlphaFoldDB" id="A0A1H2PV78"/>
<dbReference type="PANTHER" id="PTHR11699">
    <property type="entry name" value="ALDEHYDE DEHYDROGENASE-RELATED"/>
    <property type="match status" value="1"/>
</dbReference>
<protein>
    <submittedName>
        <fullName evidence="5">Acyl-CoA reductase</fullName>
    </submittedName>
</protein>
<dbReference type="Gene3D" id="3.40.309.10">
    <property type="entry name" value="Aldehyde Dehydrogenase, Chain A, domain 2"/>
    <property type="match status" value="1"/>
</dbReference>
<evidence type="ECO:0000256" key="1">
    <source>
        <dbReference type="ARBA" id="ARBA00023002"/>
    </source>
</evidence>
<reference evidence="6" key="1">
    <citation type="submission" date="2016-09" db="EMBL/GenBank/DDBJ databases">
        <authorList>
            <person name="Varghese N."/>
            <person name="Submissions S."/>
        </authorList>
    </citation>
    <scope>NUCLEOTIDE SEQUENCE [LARGE SCALE GENOMIC DNA]</scope>
    <source>
        <strain evidence="6">JS23</strain>
    </source>
</reference>
<dbReference type="InterPro" id="IPR016163">
    <property type="entry name" value="Ald_DH_C"/>
</dbReference>
<dbReference type="OrthoDB" id="9812625at2"/>
<feature type="domain" description="Aldehyde dehydrogenase" evidence="4">
    <location>
        <begin position="4"/>
        <end position="454"/>
    </location>
</feature>
<evidence type="ECO:0000313" key="5">
    <source>
        <dbReference type="EMBL" id="SDV51174.1"/>
    </source>
</evidence>
<dbReference type="CDD" id="cd07099">
    <property type="entry name" value="ALDH_DDALDH"/>
    <property type="match status" value="1"/>
</dbReference>
<dbReference type="Gene3D" id="3.40.605.10">
    <property type="entry name" value="Aldehyde Dehydrogenase, Chain A, domain 1"/>
    <property type="match status" value="1"/>
</dbReference>
<dbReference type="GO" id="GO:0016620">
    <property type="term" value="F:oxidoreductase activity, acting on the aldehyde or oxo group of donors, NAD or NADP as acceptor"/>
    <property type="evidence" value="ECO:0007669"/>
    <property type="project" value="InterPro"/>
</dbReference>
<keyword evidence="6" id="KW-1185">Reference proteome</keyword>
<accession>A0A1H2PV78</accession>
<comment type="similarity">
    <text evidence="3">Belongs to the aldehyde dehydrogenase family.</text>
</comment>
<dbReference type="Pfam" id="PF00171">
    <property type="entry name" value="Aldedh"/>
    <property type="match status" value="1"/>
</dbReference>
<sequence length="480" mass="50913">MTSMAVRNPRTGEQDYRFEAASAEQVREVVGAARRAQRTWAAGGIEHRNRALLAWADQLEKHGADIVDALSVDTGRQRISHEELGAIVHFLHGFCAAAPDVLATPFRKLPDHPDVVFKVTYVPYGVVGVISPWNFPLVLSFIDAIPALVAGAAVVIKPSEVTPRFVEPLRRSLAAVPELAGIVNLVQGGAETGQAVVAASDAVVFTGSVPTGRKIAVAAAQAFIPAFLELGGKDAAVVLAGSDVARAATSILRSALYNSGQVCYAIERVYAHASLYDALVAELVSQASTLRRSVAAGDGGHYGPMIFDRQGAIIDAQLDDAVAKGAKIVLGGNSEVRDGAVWVDPTIVTEVDHSMTLMTEETFGPVVPVMRFTDDDEAERLMNDSIFGLSGAVFGPDTHTAGDFATRMEAGGVSINDTELPRVMMFDGEKTAFKQSGMGGSRYGATSIMRYVRKRALLANEGAVPPLDKLSETAEYAPAH</sequence>
<evidence type="ECO:0000259" key="4">
    <source>
        <dbReference type="Pfam" id="PF00171"/>
    </source>
</evidence>
<evidence type="ECO:0000313" key="6">
    <source>
        <dbReference type="Proteomes" id="UP000243719"/>
    </source>
</evidence>
<dbReference type="InterPro" id="IPR015590">
    <property type="entry name" value="Aldehyde_DH_dom"/>
</dbReference>
<dbReference type="InterPro" id="IPR016161">
    <property type="entry name" value="Ald_DH/histidinol_DH"/>
</dbReference>
<name>A0A1H2PV78_9BURK</name>
<dbReference type="InterPro" id="IPR016162">
    <property type="entry name" value="Ald_DH_N"/>
</dbReference>
<evidence type="ECO:0000256" key="2">
    <source>
        <dbReference type="PROSITE-ProRule" id="PRU10007"/>
    </source>
</evidence>
<dbReference type="InterPro" id="IPR029510">
    <property type="entry name" value="Ald_DH_CS_GLU"/>
</dbReference>
<dbReference type="SUPFAM" id="SSF53720">
    <property type="entry name" value="ALDH-like"/>
    <property type="match status" value="1"/>
</dbReference>
<dbReference type="STRING" id="1770053.SAMN05216551_11586"/>
<dbReference type="EMBL" id="FNLO01000015">
    <property type="protein sequence ID" value="SDV51174.1"/>
    <property type="molecule type" value="Genomic_DNA"/>
</dbReference>
<evidence type="ECO:0000256" key="3">
    <source>
        <dbReference type="RuleBase" id="RU003345"/>
    </source>
</evidence>
<feature type="active site" evidence="2">
    <location>
        <position position="229"/>
    </location>
</feature>
<gene>
    <name evidence="5" type="ORF">SAMN05216551_11586</name>
</gene>
<dbReference type="Proteomes" id="UP000243719">
    <property type="component" value="Unassembled WGS sequence"/>
</dbReference>
<organism evidence="5 6">
    <name type="scientific">Chitinasiproducens palmae</name>
    <dbReference type="NCBI Taxonomy" id="1770053"/>
    <lineage>
        <taxon>Bacteria</taxon>
        <taxon>Pseudomonadati</taxon>
        <taxon>Pseudomonadota</taxon>
        <taxon>Betaproteobacteria</taxon>
        <taxon>Burkholderiales</taxon>
        <taxon>Burkholderiaceae</taxon>
        <taxon>Chitinasiproducens</taxon>
    </lineage>
</organism>